<accession>A0AA87Q6T0</accession>
<protein>
    <recommendedName>
        <fullName evidence="3">General secretion pathway protein J</fullName>
    </recommendedName>
</protein>
<dbReference type="Proteomes" id="UP000026941">
    <property type="component" value="Unassembled WGS sequence"/>
</dbReference>
<evidence type="ECO:0000313" key="2">
    <source>
        <dbReference type="Proteomes" id="UP000026941"/>
    </source>
</evidence>
<evidence type="ECO:0000313" key="1">
    <source>
        <dbReference type="EMBL" id="GAJ93409.1"/>
    </source>
</evidence>
<dbReference type="SUPFAM" id="SSF54523">
    <property type="entry name" value="Pili subunits"/>
    <property type="match status" value="1"/>
</dbReference>
<dbReference type="EMBL" id="BAYX01000006">
    <property type="protein sequence ID" value="GAJ93409.1"/>
    <property type="molecule type" value="Genomic_DNA"/>
</dbReference>
<sequence length="197" mass="21860">MIEVLVTLALVAALSMIILAMVSQFRAITMARERNDAIIEVEALAGFVEEAVRDARPFPLIQDGPQRHPMMIGGPDRLAFVAVSRIGSRQYGLRDVSIFLERGADRQNDSRLIQSLRPRRSGEQIQTEAVELARIDELQFRYWTQGDASQAPAGGAWRSEWTQTDRLPASVGITVSITRSGHKVSAERILHLSAVPE</sequence>
<reference evidence="1 2" key="1">
    <citation type="submission" date="2014-05" db="EMBL/GenBank/DDBJ databases">
        <title>Whole genome shotgun sequence of Rhizobium rhizogenes NBRC 13257.</title>
        <authorList>
            <person name="Katano-Makiyama Y."/>
            <person name="Hosoyama A."/>
            <person name="Hashimoto M."/>
            <person name="Hosoyama Y."/>
            <person name="Noguchi M."/>
            <person name="Tsuchikane K."/>
            <person name="Kimura A."/>
            <person name="Ohji S."/>
            <person name="Ichikawa N."/>
            <person name="Yamazoe A."/>
            <person name="Fujita N."/>
        </authorList>
    </citation>
    <scope>NUCLEOTIDE SEQUENCE [LARGE SCALE GENOMIC DNA]</scope>
    <source>
        <strain evidence="1 2">NBRC 13257</strain>
    </source>
</reference>
<organism evidence="1 2">
    <name type="scientific">Rhizobium rhizogenes NBRC 13257</name>
    <dbReference type="NCBI Taxonomy" id="1220581"/>
    <lineage>
        <taxon>Bacteria</taxon>
        <taxon>Pseudomonadati</taxon>
        <taxon>Pseudomonadota</taxon>
        <taxon>Alphaproteobacteria</taxon>
        <taxon>Hyphomicrobiales</taxon>
        <taxon>Rhizobiaceae</taxon>
        <taxon>Rhizobium/Agrobacterium group</taxon>
        <taxon>Rhizobium</taxon>
    </lineage>
</organism>
<proteinExistence type="predicted"/>
<gene>
    <name evidence="1" type="ORF">RRH01S_06_00280</name>
</gene>
<dbReference type="AlphaFoldDB" id="A0AA87Q6T0"/>
<name>A0AA87Q6T0_RHIRH</name>
<comment type="caution">
    <text evidence="1">The sequence shown here is derived from an EMBL/GenBank/DDBJ whole genome shotgun (WGS) entry which is preliminary data.</text>
</comment>
<evidence type="ECO:0008006" key="3">
    <source>
        <dbReference type="Google" id="ProtNLM"/>
    </source>
</evidence>
<dbReference type="InterPro" id="IPR045584">
    <property type="entry name" value="Pilin-like"/>
</dbReference>